<dbReference type="PANTHER" id="PTHR12526">
    <property type="entry name" value="GLYCOSYLTRANSFERASE"/>
    <property type="match status" value="1"/>
</dbReference>
<organism evidence="3 4">
    <name type="scientific">Herbiconiux oxytropis</name>
    <dbReference type="NCBI Taxonomy" id="2970915"/>
    <lineage>
        <taxon>Bacteria</taxon>
        <taxon>Bacillati</taxon>
        <taxon>Actinomycetota</taxon>
        <taxon>Actinomycetes</taxon>
        <taxon>Micrococcales</taxon>
        <taxon>Microbacteriaceae</taxon>
        <taxon>Herbiconiux</taxon>
    </lineage>
</organism>
<dbReference type="InterPro" id="IPR016024">
    <property type="entry name" value="ARM-type_fold"/>
</dbReference>
<dbReference type="SUPFAM" id="SSF53756">
    <property type="entry name" value="UDP-Glycosyltransferase/glycogen phosphorylase"/>
    <property type="match status" value="1"/>
</dbReference>
<dbReference type="GO" id="GO:0016757">
    <property type="term" value="F:glycosyltransferase activity"/>
    <property type="evidence" value="ECO:0007669"/>
    <property type="project" value="UniProtKB-KW"/>
</dbReference>
<dbReference type="Proteomes" id="UP001165587">
    <property type="component" value="Unassembled WGS sequence"/>
</dbReference>
<dbReference type="Gene3D" id="1.25.10.10">
    <property type="entry name" value="Leucine-rich Repeat Variant"/>
    <property type="match status" value="1"/>
</dbReference>
<evidence type="ECO:0000256" key="1">
    <source>
        <dbReference type="ARBA" id="ARBA00022676"/>
    </source>
</evidence>
<dbReference type="AlphaFoldDB" id="A0AA41XCM3"/>
<dbReference type="Gene3D" id="3.40.50.2000">
    <property type="entry name" value="Glycogen Phosphorylase B"/>
    <property type="match status" value="2"/>
</dbReference>
<sequence>MGILTSLDAVRDSDRIVEAMRRADDLAFEANREPGLRTLRLLTGAVHGDDQVVAIAGVHALGQVVDDDADRVLTGLLSEEQGFLREHAAWVLGARIPHVDAIGRLIGMVVGGGFGGMIAQRSLEQWAVTAPEHVAVGLEGALLGVHEPAARYRLVETLGLIRGSGPTRRLLAAAGDTGEGSLVRTAAVAALGQRRGDDRVAELLDGLARGEEQLSDVAQLALIDLSGGAIRTPRTDGPLTVAQLFLHADIDAHLSAAGSGDNGGVATLLVRLGDALVEGGRGGNPVDAHADGFSASAGIGRVITLSRGSVPDAIASVADIAGTTSGHHYGRIPLLTPTASSATAWPQRVAARRGIRRMLRAAGGVDVLHLRMAEVGSLAASDVARELDLPVVFTVAPDPHAVIQSMDAAGSLTRESFGAVDEVEHYWFRARLVQRLASNANRTVLFPRPELRRDMRELLGIDIDAHPERHSVVPEGIDLQVVDRAVAEATAGDGHGHALGPELAELHALVGTIPPERRGLPLLVSVGRFHRVKGMAAIVAAWQRGSAADRANLLLVGGDLEHPSADEREQIDAIDRVVPADDRAARGLLMPGHRPNDTVARWVAAARTGLPGANAASGVYVCGSVKEEFGIALLEAMATGLLVVAPDGGGPATYVEDGVTGFLTRTWDPSALTETIDRALDAADAEVDPVSEGTPTTGSGAAPTPRAFTAAGAARAARSRAVVERDFTIQAMATALREVYGEVRRESVDAAALWPVSAA</sequence>
<gene>
    <name evidence="3" type="ORF">N1028_07645</name>
</gene>
<reference evidence="3" key="1">
    <citation type="submission" date="2022-08" db="EMBL/GenBank/DDBJ databases">
        <authorList>
            <person name="Deng Y."/>
            <person name="Han X.-F."/>
            <person name="Zhang Y.-Q."/>
        </authorList>
    </citation>
    <scope>NUCLEOTIDE SEQUENCE</scope>
    <source>
        <strain evidence="3">CPCC 203407</strain>
    </source>
</reference>
<dbReference type="PANTHER" id="PTHR12526:SF510">
    <property type="entry name" value="D-INOSITOL 3-PHOSPHATE GLYCOSYLTRANSFERASE"/>
    <property type="match status" value="1"/>
</dbReference>
<protein>
    <submittedName>
        <fullName evidence="3">Glycosyltransferase</fullName>
        <ecNumber evidence="3">2.4.-.-</ecNumber>
    </submittedName>
</protein>
<keyword evidence="1 3" id="KW-0328">Glycosyltransferase</keyword>
<dbReference type="RefSeq" id="WP_259526344.1">
    <property type="nucleotide sequence ID" value="NZ_JANLCK010000003.1"/>
</dbReference>
<evidence type="ECO:0000256" key="2">
    <source>
        <dbReference type="ARBA" id="ARBA00022679"/>
    </source>
</evidence>
<dbReference type="Pfam" id="PF13692">
    <property type="entry name" value="Glyco_trans_1_4"/>
    <property type="match status" value="1"/>
</dbReference>
<dbReference type="EC" id="2.4.-.-" evidence="3"/>
<keyword evidence="2 3" id="KW-0808">Transferase</keyword>
<accession>A0AA41XCM3</accession>
<evidence type="ECO:0000313" key="4">
    <source>
        <dbReference type="Proteomes" id="UP001165587"/>
    </source>
</evidence>
<comment type="caution">
    <text evidence="3">The sequence shown here is derived from an EMBL/GenBank/DDBJ whole genome shotgun (WGS) entry which is preliminary data.</text>
</comment>
<name>A0AA41XCM3_9MICO</name>
<dbReference type="SUPFAM" id="SSF48371">
    <property type="entry name" value="ARM repeat"/>
    <property type="match status" value="1"/>
</dbReference>
<dbReference type="EMBL" id="JANLCK010000003">
    <property type="protein sequence ID" value="MCS5725769.1"/>
    <property type="molecule type" value="Genomic_DNA"/>
</dbReference>
<keyword evidence="4" id="KW-1185">Reference proteome</keyword>
<dbReference type="InterPro" id="IPR011989">
    <property type="entry name" value="ARM-like"/>
</dbReference>
<proteinExistence type="predicted"/>
<evidence type="ECO:0000313" key="3">
    <source>
        <dbReference type="EMBL" id="MCS5725769.1"/>
    </source>
</evidence>